<organism evidence="1">
    <name type="scientific">Arundo donax</name>
    <name type="common">Giant reed</name>
    <name type="synonym">Donax arundinaceus</name>
    <dbReference type="NCBI Taxonomy" id="35708"/>
    <lineage>
        <taxon>Eukaryota</taxon>
        <taxon>Viridiplantae</taxon>
        <taxon>Streptophyta</taxon>
        <taxon>Embryophyta</taxon>
        <taxon>Tracheophyta</taxon>
        <taxon>Spermatophyta</taxon>
        <taxon>Magnoliopsida</taxon>
        <taxon>Liliopsida</taxon>
        <taxon>Poales</taxon>
        <taxon>Poaceae</taxon>
        <taxon>PACMAD clade</taxon>
        <taxon>Arundinoideae</taxon>
        <taxon>Arundineae</taxon>
        <taxon>Arundo</taxon>
    </lineage>
</organism>
<reference evidence="1" key="1">
    <citation type="submission" date="2014-09" db="EMBL/GenBank/DDBJ databases">
        <authorList>
            <person name="Magalhaes I.L.F."/>
            <person name="Oliveira U."/>
            <person name="Santos F.R."/>
            <person name="Vidigal T.H.D.A."/>
            <person name="Brescovit A.D."/>
            <person name="Santos A.J."/>
        </authorList>
    </citation>
    <scope>NUCLEOTIDE SEQUENCE</scope>
    <source>
        <tissue evidence="1">Shoot tissue taken approximately 20 cm above the soil surface</tissue>
    </source>
</reference>
<evidence type="ECO:0000313" key="1">
    <source>
        <dbReference type="EMBL" id="JAD30886.1"/>
    </source>
</evidence>
<reference evidence="1" key="2">
    <citation type="journal article" date="2015" name="Data Brief">
        <title>Shoot transcriptome of the giant reed, Arundo donax.</title>
        <authorList>
            <person name="Barrero R.A."/>
            <person name="Guerrero F.D."/>
            <person name="Moolhuijzen P."/>
            <person name="Goolsby J.A."/>
            <person name="Tidwell J."/>
            <person name="Bellgard S.E."/>
            <person name="Bellgard M.I."/>
        </authorList>
    </citation>
    <scope>NUCLEOTIDE SEQUENCE</scope>
    <source>
        <tissue evidence="1">Shoot tissue taken approximately 20 cm above the soil surface</tissue>
    </source>
</reference>
<accession>A0A0A8YWC3</accession>
<dbReference type="EMBL" id="GBRH01267009">
    <property type="protein sequence ID" value="JAD30886.1"/>
    <property type="molecule type" value="Transcribed_RNA"/>
</dbReference>
<name>A0A0A8YWC3_ARUDO</name>
<proteinExistence type="predicted"/>
<protein>
    <submittedName>
        <fullName evidence="1">Uncharacterized protein</fullName>
    </submittedName>
</protein>
<sequence length="11" mass="1366">MENSNKRVCER</sequence>